<dbReference type="PANTHER" id="PTHR43423:SF12">
    <property type="entry name" value="IRON EXPORT ATP-BINDING PROTEIN FETA-RELATED"/>
    <property type="match status" value="1"/>
</dbReference>
<dbReference type="EMBL" id="JAFLVR010000080">
    <property type="protein sequence ID" value="MBO0454973.1"/>
    <property type="molecule type" value="Genomic_DNA"/>
</dbReference>
<gene>
    <name evidence="10" type="ORF">JZO85_22135</name>
</gene>
<dbReference type="InterPro" id="IPR017871">
    <property type="entry name" value="ABC_transporter-like_CS"/>
</dbReference>
<keyword evidence="7" id="KW-1278">Translocase</keyword>
<dbReference type="RefSeq" id="WP_207110696.1">
    <property type="nucleotide sequence ID" value="NZ_JAFLVR010000080.1"/>
</dbReference>
<organism evidence="10 11">
    <name type="scientific">Candidatus Enterococcus murrayae</name>
    <dbReference type="NCBI Taxonomy" id="2815321"/>
    <lineage>
        <taxon>Bacteria</taxon>
        <taxon>Bacillati</taxon>
        <taxon>Bacillota</taxon>
        <taxon>Bacilli</taxon>
        <taxon>Lactobacillales</taxon>
        <taxon>Enterococcaceae</taxon>
        <taxon>Enterococcus</taxon>
    </lineage>
</organism>
<dbReference type="PANTHER" id="PTHR43423">
    <property type="entry name" value="ABC TRANSPORTER I FAMILY MEMBER 17"/>
    <property type="match status" value="1"/>
</dbReference>
<dbReference type="GO" id="GO:0005524">
    <property type="term" value="F:ATP binding"/>
    <property type="evidence" value="ECO:0007669"/>
    <property type="project" value="UniProtKB-KW"/>
</dbReference>
<dbReference type="SMART" id="SM00382">
    <property type="entry name" value="AAA"/>
    <property type="match status" value="1"/>
</dbReference>
<keyword evidence="5" id="KW-0547">Nucleotide-binding</keyword>
<evidence type="ECO:0000313" key="11">
    <source>
        <dbReference type="Proteomes" id="UP000664495"/>
    </source>
</evidence>
<dbReference type="Gene3D" id="3.40.50.300">
    <property type="entry name" value="P-loop containing nucleotide triphosphate hydrolases"/>
    <property type="match status" value="1"/>
</dbReference>
<evidence type="ECO:0000256" key="3">
    <source>
        <dbReference type="ARBA" id="ARBA00022519"/>
    </source>
</evidence>
<keyword evidence="6 10" id="KW-0067">ATP-binding</keyword>
<evidence type="ECO:0000256" key="1">
    <source>
        <dbReference type="ARBA" id="ARBA00022448"/>
    </source>
</evidence>
<evidence type="ECO:0000256" key="2">
    <source>
        <dbReference type="ARBA" id="ARBA00022475"/>
    </source>
</evidence>
<sequence length="211" mass="23849">MALLELNSVSYQAEERLILDQITLSVEQGTFLTITGPSGGGKSTLLRMIASLLSPSSGEILFRGKNQHSYDYTEFRQQVSYCFQQPSLFGETVQDNLEFPYLIRQTTPNQEQMLEHLQMVDLPKSYLPKKINELSGGERQRVALIRNILFLPEILLLDEVTSGLDEQTKTIIHRLIDSIHQNGCTILQVTHDESEIKAAKKLLFVQGGKLK</sequence>
<dbReference type="InterPro" id="IPR027417">
    <property type="entry name" value="P-loop_NTPase"/>
</dbReference>
<name>A0ABS3HNR2_9ENTE</name>
<evidence type="ECO:0000256" key="5">
    <source>
        <dbReference type="ARBA" id="ARBA00022741"/>
    </source>
</evidence>
<dbReference type="PROSITE" id="PS50893">
    <property type="entry name" value="ABC_TRANSPORTER_2"/>
    <property type="match status" value="1"/>
</dbReference>
<keyword evidence="3" id="KW-0997">Cell inner membrane</keyword>
<protein>
    <submittedName>
        <fullName evidence="10">ATP-binding cassette domain-containing protein</fullName>
    </submittedName>
</protein>
<evidence type="ECO:0000256" key="4">
    <source>
        <dbReference type="ARBA" id="ARBA00022592"/>
    </source>
</evidence>
<reference evidence="10 11" key="1">
    <citation type="submission" date="2021-03" db="EMBL/GenBank/DDBJ databases">
        <title>Enterococcal diversity collection.</title>
        <authorList>
            <person name="Gilmore M.S."/>
            <person name="Schwartzman J."/>
            <person name="Van Tyne D."/>
            <person name="Martin M."/>
            <person name="Earl A.M."/>
            <person name="Manson A.L."/>
            <person name="Straub T."/>
            <person name="Salamzade R."/>
            <person name="Saavedra J."/>
            <person name="Lebreton F."/>
            <person name="Prichula J."/>
            <person name="Schaufler K."/>
            <person name="Gaca A."/>
            <person name="Sgardioli B."/>
            <person name="Wagenaar J."/>
            <person name="Strong T."/>
        </authorList>
    </citation>
    <scope>NUCLEOTIDE SEQUENCE [LARGE SCALE GENOMIC DNA]</scope>
    <source>
        <strain evidence="10 11">MJM16</strain>
    </source>
</reference>
<proteinExistence type="predicted"/>
<evidence type="ECO:0000256" key="7">
    <source>
        <dbReference type="ARBA" id="ARBA00022967"/>
    </source>
</evidence>
<evidence type="ECO:0000256" key="8">
    <source>
        <dbReference type="ARBA" id="ARBA00023136"/>
    </source>
</evidence>
<dbReference type="InterPro" id="IPR003439">
    <property type="entry name" value="ABC_transporter-like_ATP-bd"/>
</dbReference>
<evidence type="ECO:0000313" key="10">
    <source>
        <dbReference type="EMBL" id="MBO0454973.1"/>
    </source>
</evidence>
<dbReference type="SUPFAM" id="SSF52540">
    <property type="entry name" value="P-loop containing nucleoside triphosphate hydrolases"/>
    <property type="match status" value="1"/>
</dbReference>
<evidence type="ECO:0000256" key="6">
    <source>
        <dbReference type="ARBA" id="ARBA00022840"/>
    </source>
</evidence>
<evidence type="ECO:0000259" key="9">
    <source>
        <dbReference type="PROSITE" id="PS50893"/>
    </source>
</evidence>
<keyword evidence="4" id="KW-0592">Phosphate transport</keyword>
<dbReference type="Pfam" id="PF00005">
    <property type="entry name" value="ABC_tran"/>
    <property type="match status" value="1"/>
</dbReference>
<accession>A0ABS3HNR2</accession>
<keyword evidence="8" id="KW-0472">Membrane</keyword>
<dbReference type="Proteomes" id="UP000664495">
    <property type="component" value="Unassembled WGS sequence"/>
</dbReference>
<comment type="caution">
    <text evidence="10">The sequence shown here is derived from an EMBL/GenBank/DDBJ whole genome shotgun (WGS) entry which is preliminary data.</text>
</comment>
<dbReference type="PROSITE" id="PS00211">
    <property type="entry name" value="ABC_TRANSPORTER_1"/>
    <property type="match status" value="1"/>
</dbReference>
<keyword evidence="11" id="KW-1185">Reference proteome</keyword>
<keyword evidence="2" id="KW-1003">Cell membrane</keyword>
<dbReference type="InterPro" id="IPR003593">
    <property type="entry name" value="AAA+_ATPase"/>
</dbReference>
<feature type="domain" description="ABC transporter" evidence="9">
    <location>
        <begin position="4"/>
        <end position="211"/>
    </location>
</feature>
<keyword evidence="1" id="KW-0813">Transport</keyword>